<keyword evidence="4 7" id="KW-0812">Transmembrane</keyword>
<dbReference type="Proteomes" id="UP000319213">
    <property type="component" value="Unassembled WGS sequence"/>
</dbReference>
<dbReference type="InterPro" id="IPR051311">
    <property type="entry name" value="DedA_domain"/>
</dbReference>
<dbReference type="EMBL" id="VFPQ01000001">
    <property type="protein sequence ID" value="TQM74324.1"/>
    <property type="molecule type" value="Genomic_DNA"/>
</dbReference>
<keyword evidence="6 7" id="KW-0472">Membrane</keyword>
<dbReference type="InterPro" id="IPR032816">
    <property type="entry name" value="VTT_dom"/>
</dbReference>
<feature type="transmembrane region" description="Helical" evidence="7">
    <location>
        <begin position="17"/>
        <end position="38"/>
    </location>
</feature>
<evidence type="ECO:0000256" key="6">
    <source>
        <dbReference type="ARBA" id="ARBA00023136"/>
    </source>
</evidence>
<feature type="domain" description="VTT" evidence="8">
    <location>
        <begin position="17"/>
        <end position="122"/>
    </location>
</feature>
<evidence type="ECO:0000313" key="10">
    <source>
        <dbReference type="Proteomes" id="UP000319213"/>
    </source>
</evidence>
<dbReference type="GO" id="GO:0005886">
    <property type="term" value="C:plasma membrane"/>
    <property type="evidence" value="ECO:0007669"/>
    <property type="project" value="UniProtKB-SubCell"/>
</dbReference>
<evidence type="ECO:0000256" key="4">
    <source>
        <dbReference type="ARBA" id="ARBA00022692"/>
    </source>
</evidence>
<evidence type="ECO:0000313" key="9">
    <source>
        <dbReference type="EMBL" id="TQM74324.1"/>
    </source>
</evidence>
<dbReference type="AlphaFoldDB" id="A0A543IUS9"/>
<evidence type="ECO:0000256" key="2">
    <source>
        <dbReference type="ARBA" id="ARBA00010792"/>
    </source>
</evidence>
<keyword evidence="3" id="KW-1003">Cell membrane</keyword>
<evidence type="ECO:0000256" key="1">
    <source>
        <dbReference type="ARBA" id="ARBA00004651"/>
    </source>
</evidence>
<reference evidence="9 10" key="1">
    <citation type="submission" date="2019-06" db="EMBL/GenBank/DDBJ databases">
        <title>Sequencing the genomes of 1000 actinobacteria strains.</title>
        <authorList>
            <person name="Klenk H.-P."/>
        </authorList>
    </citation>
    <scope>NUCLEOTIDE SEQUENCE [LARGE SCALE GENOMIC DNA]</scope>
    <source>
        <strain evidence="9 10">DSM 43186</strain>
    </source>
</reference>
<comment type="similarity">
    <text evidence="2">Belongs to the DedA family.</text>
</comment>
<feature type="transmembrane region" description="Helical" evidence="7">
    <location>
        <begin position="101"/>
        <end position="129"/>
    </location>
</feature>
<gene>
    <name evidence="9" type="ORF">FHX40_0994</name>
</gene>
<dbReference type="PANTHER" id="PTHR42709:SF6">
    <property type="entry name" value="UNDECAPRENYL PHOSPHATE TRANSPORTER A"/>
    <property type="match status" value="1"/>
</dbReference>
<organism evidence="9 10">
    <name type="scientific">Thermopolyspora flexuosa</name>
    <dbReference type="NCBI Taxonomy" id="103836"/>
    <lineage>
        <taxon>Bacteria</taxon>
        <taxon>Bacillati</taxon>
        <taxon>Actinomycetota</taxon>
        <taxon>Actinomycetes</taxon>
        <taxon>Streptosporangiales</taxon>
        <taxon>Streptosporangiaceae</taxon>
        <taxon>Thermopolyspora</taxon>
    </lineage>
</organism>
<evidence type="ECO:0000256" key="7">
    <source>
        <dbReference type="SAM" id="Phobius"/>
    </source>
</evidence>
<keyword evidence="10" id="KW-1185">Reference proteome</keyword>
<evidence type="ECO:0000259" key="8">
    <source>
        <dbReference type="Pfam" id="PF09335"/>
    </source>
</evidence>
<evidence type="ECO:0000256" key="3">
    <source>
        <dbReference type="ARBA" id="ARBA00022475"/>
    </source>
</evidence>
<sequence>MNTIPDPTASSVLGMPLWLWALVCVLIMFVLFQFYYWVGRRLGERLYESGLGRRIGRHRIDKVEALVRRRGAVAVFGCFWVPVLRHVLPPCAGVIRISYPWFVVASALGALLWTPPWVVGGYAVIWAWLQLAARSPLLAVLVLVVAAPAVAALLVVRRRRRRRSAEAPVAS</sequence>
<protein>
    <submittedName>
        <fullName evidence="9">Membrane protein DedA with SNARE-associated domain</fullName>
    </submittedName>
</protein>
<accession>A0A543IUS9</accession>
<comment type="subcellular location">
    <subcellularLocation>
        <location evidence="1">Cell membrane</location>
        <topology evidence="1">Multi-pass membrane protein</topology>
    </subcellularLocation>
</comment>
<dbReference type="PANTHER" id="PTHR42709">
    <property type="entry name" value="ALKALINE PHOSPHATASE LIKE PROTEIN"/>
    <property type="match status" value="1"/>
</dbReference>
<name>A0A543IUS9_9ACTN</name>
<proteinExistence type="inferred from homology"/>
<feature type="transmembrane region" description="Helical" evidence="7">
    <location>
        <begin position="135"/>
        <end position="156"/>
    </location>
</feature>
<keyword evidence="5 7" id="KW-1133">Transmembrane helix</keyword>
<dbReference type="RefSeq" id="WP_229789083.1">
    <property type="nucleotide sequence ID" value="NZ_BMPV01000006.1"/>
</dbReference>
<comment type="caution">
    <text evidence="9">The sequence shown here is derived from an EMBL/GenBank/DDBJ whole genome shotgun (WGS) entry which is preliminary data.</text>
</comment>
<dbReference type="Pfam" id="PF09335">
    <property type="entry name" value="VTT_dom"/>
    <property type="match status" value="1"/>
</dbReference>
<evidence type="ECO:0000256" key="5">
    <source>
        <dbReference type="ARBA" id="ARBA00022989"/>
    </source>
</evidence>